<name>A0ABS6JWZ3_9BACI</name>
<reference evidence="2 3" key="1">
    <citation type="submission" date="2021-06" db="EMBL/GenBank/DDBJ databases">
        <title>Bacillus sp. RD4P76, an endophyte from a halophyte.</title>
        <authorList>
            <person name="Sun J.-Q."/>
        </authorList>
    </citation>
    <scope>NUCLEOTIDE SEQUENCE [LARGE SCALE GENOMIC DNA]</scope>
    <source>
        <strain evidence="2 3">JCM 17098</strain>
    </source>
</reference>
<gene>
    <name evidence="2" type="ORF">KS407_16910</name>
</gene>
<accession>A0ABS6JWZ3</accession>
<protein>
    <submittedName>
        <fullName evidence="2">DUF4406 domain-containing protein</fullName>
    </submittedName>
</protein>
<dbReference type="Proteomes" id="UP000790580">
    <property type="component" value="Unassembled WGS sequence"/>
</dbReference>
<dbReference type="EMBL" id="JAHQCR010000070">
    <property type="protein sequence ID" value="MBU9723103.1"/>
    <property type="molecule type" value="Genomic_DNA"/>
</dbReference>
<comment type="caution">
    <text evidence="2">The sequence shown here is derived from an EMBL/GenBank/DDBJ whole genome shotgun (WGS) entry which is preliminary data.</text>
</comment>
<evidence type="ECO:0000313" key="2">
    <source>
        <dbReference type="EMBL" id="MBU9723103.1"/>
    </source>
</evidence>
<dbReference type="InterPro" id="IPR056670">
    <property type="entry name" value="DUF7768"/>
</dbReference>
<sequence length="139" mass="15880">MSLYNSDGYLDPTAYEALSNLERENKKQKKLVFICAPYAGDIEGNVMRAKRYGRFAVTEGAVPIIPHLMYTQFLFDDDKEERKLGIEMGLALLSKCEELWIFGNQLSQGMVIEIKRAKSKNMTVRQFSTECEWVGGAKR</sequence>
<evidence type="ECO:0000313" key="3">
    <source>
        <dbReference type="Proteomes" id="UP000790580"/>
    </source>
</evidence>
<keyword evidence="3" id="KW-1185">Reference proteome</keyword>
<proteinExistence type="predicted"/>
<feature type="domain" description="DUF7768" evidence="1">
    <location>
        <begin position="30"/>
        <end position="127"/>
    </location>
</feature>
<evidence type="ECO:0000259" key="1">
    <source>
        <dbReference type="Pfam" id="PF24963"/>
    </source>
</evidence>
<dbReference type="Pfam" id="PF24963">
    <property type="entry name" value="DUF7768"/>
    <property type="match status" value="1"/>
</dbReference>
<organism evidence="2 3">
    <name type="scientific">Evansella alkalicola</name>
    <dbReference type="NCBI Taxonomy" id="745819"/>
    <lineage>
        <taxon>Bacteria</taxon>
        <taxon>Bacillati</taxon>
        <taxon>Bacillota</taxon>
        <taxon>Bacilli</taxon>
        <taxon>Bacillales</taxon>
        <taxon>Bacillaceae</taxon>
        <taxon>Evansella</taxon>
    </lineage>
</organism>